<gene>
    <name evidence="1" type="ORF">HPB50_011944</name>
</gene>
<keyword evidence="2" id="KW-1185">Reference proteome</keyword>
<evidence type="ECO:0000313" key="2">
    <source>
        <dbReference type="Proteomes" id="UP000821845"/>
    </source>
</evidence>
<comment type="caution">
    <text evidence="1">The sequence shown here is derived from an EMBL/GenBank/DDBJ whole genome shotgun (WGS) entry which is preliminary data.</text>
</comment>
<evidence type="ECO:0000313" key="1">
    <source>
        <dbReference type="EMBL" id="KAH6946163.1"/>
    </source>
</evidence>
<reference evidence="1" key="1">
    <citation type="submission" date="2020-05" db="EMBL/GenBank/DDBJ databases">
        <title>Large-scale comparative analyses of tick genomes elucidate their genetic diversity and vector capacities.</title>
        <authorList>
            <person name="Jia N."/>
            <person name="Wang J."/>
            <person name="Shi W."/>
            <person name="Du L."/>
            <person name="Sun Y."/>
            <person name="Zhan W."/>
            <person name="Jiang J."/>
            <person name="Wang Q."/>
            <person name="Zhang B."/>
            <person name="Ji P."/>
            <person name="Sakyi L.B."/>
            <person name="Cui X."/>
            <person name="Yuan T."/>
            <person name="Jiang B."/>
            <person name="Yang W."/>
            <person name="Lam T.T.-Y."/>
            <person name="Chang Q."/>
            <person name="Ding S."/>
            <person name="Wang X."/>
            <person name="Zhu J."/>
            <person name="Ruan X."/>
            <person name="Zhao L."/>
            <person name="Wei J."/>
            <person name="Que T."/>
            <person name="Du C."/>
            <person name="Cheng J."/>
            <person name="Dai P."/>
            <person name="Han X."/>
            <person name="Huang E."/>
            <person name="Gao Y."/>
            <person name="Liu J."/>
            <person name="Shao H."/>
            <person name="Ye R."/>
            <person name="Li L."/>
            <person name="Wei W."/>
            <person name="Wang X."/>
            <person name="Wang C."/>
            <person name="Yang T."/>
            <person name="Huo Q."/>
            <person name="Li W."/>
            <person name="Guo W."/>
            <person name="Chen H."/>
            <person name="Zhou L."/>
            <person name="Ni X."/>
            <person name="Tian J."/>
            <person name="Zhou Y."/>
            <person name="Sheng Y."/>
            <person name="Liu T."/>
            <person name="Pan Y."/>
            <person name="Xia L."/>
            <person name="Li J."/>
            <person name="Zhao F."/>
            <person name="Cao W."/>
        </authorList>
    </citation>
    <scope>NUCLEOTIDE SEQUENCE</scope>
    <source>
        <strain evidence="1">Hyas-2018</strain>
    </source>
</reference>
<sequence length="125" mass="14516">MRLSAYARGLKEPEKSRYEEKVRLRGGVDPLDLNESELKCDVNLLPRVDFTDVKDYLVHATSFITREQLKSYKALEAHNYLTSGWVQEPRLKALADSRLVIVGRGSNWVYEAEWPSWAKDNWTDD</sequence>
<proteinExistence type="predicted"/>
<organism evidence="1 2">
    <name type="scientific">Hyalomma asiaticum</name>
    <name type="common">Tick</name>
    <dbReference type="NCBI Taxonomy" id="266040"/>
    <lineage>
        <taxon>Eukaryota</taxon>
        <taxon>Metazoa</taxon>
        <taxon>Ecdysozoa</taxon>
        <taxon>Arthropoda</taxon>
        <taxon>Chelicerata</taxon>
        <taxon>Arachnida</taxon>
        <taxon>Acari</taxon>
        <taxon>Parasitiformes</taxon>
        <taxon>Ixodida</taxon>
        <taxon>Ixodoidea</taxon>
        <taxon>Ixodidae</taxon>
        <taxon>Hyalomminae</taxon>
        <taxon>Hyalomma</taxon>
    </lineage>
</organism>
<dbReference type="EMBL" id="CM023481">
    <property type="protein sequence ID" value="KAH6946163.1"/>
    <property type="molecule type" value="Genomic_DNA"/>
</dbReference>
<name>A0ACB7TGT3_HYAAI</name>
<dbReference type="Proteomes" id="UP000821845">
    <property type="component" value="Chromosome 1"/>
</dbReference>
<protein>
    <submittedName>
        <fullName evidence="1">Uncharacterized protein</fullName>
    </submittedName>
</protein>
<accession>A0ACB7TGT3</accession>